<dbReference type="GO" id="GO:0005524">
    <property type="term" value="F:ATP binding"/>
    <property type="evidence" value="ECO:0007669"/>
    <property type="project" value="UniProtKB-UniRule"/>
</dbReference>
<dbReference type="GO" id="GO:0016787">
    <property type="term" value="F:hydrolase activity"/>
    <property type="evidence" value="ECO:0007669"/>
    <property type="project" value="UniProtKB-KW"/>
</dbReference>
<dbReference type="AlphaFoldDB" id="A0A9P8QE53"/>
<dbReference type="CDD" id="cd18787">
    <property type="entry name" value="SF2_C_DEAD"/>
    <property type="match status" value="1"/>
</dbReference>
<protein>
    <recommendedName>
        <fullName evidence="7">ATP-dependent RNA helicase</fullName>
        <ecNumber evidence="7">3.6.4.13</ecNumber>
    </recommendedName>
</protein>
<dbReference type="SMART" id="SM00490">
    <property type="entry name" value="HELICc"/>
    <property type="match status" value="1"/>
</dbReference>
<evidence type="ECO:0000256" key="5">
    <source>
        <dbReference type="ARBA" id="ARBA00022884"/>
    </source>
</evidence>
<dbReference type="GO" id="GO:0003723">
    <property type="term" value="F:RNA binding"/>
    <property type="evidence" value="ECO:0007669"/>
    <property type="project" value="UniProtKB-UniRule"/>
</dbReference>
<feature type="region of interest" description="Disordered" evidence="8">
    <location>
        <begin position="169"/>
        <end position="202"/>
    </location>
</feature>
<comment type="similarity">
    <text evidence="6">Belongs to the DEAD box helicase family.</text>
</comment>
<feature type="domain" description="Helicase C-terminal" evidence="10">
    <location>
        <begin position="507"/>
        <end position="658"/>
    </location>
</feature>
<dbReference type="Proteomes" id="UP000774326">
    <property type="component" value="Unassembled WGS sequence"/>
</dbReference>
<reference evidence="11" key="1">
    <citation type="journal article" date="2021" name="Open Biol.">
        <title>Shared evolutionary footprints suggest mitochondrial oxidative damage underlies multiple complex I losses in fungi.</title>
        <authorList>
            <person name="Schikora-Tamarit M.A."/>
            <person name="Marcet-Houben M."/>
            <person name="Nosek J."/>
            <person name="Gabaldon T."/>
        </authorList>
    </citation>
    <scope>NUCLEOTIDE SEQUENCE</scope>
    <source>
        <strain evidence="11">CBS2887</strain>
    </source>
</reference>
<dbReference type="InterPro" id="IPR011545">
    <property type="entry name" value="DEAD/DEAH_box_helicase_dom"/>
</dbReference>
<dbReference type="EMBL" id="JAEUBG010000610">
    <property type="protein sequence ID" value="KAH3687822.1"/>
    <property type="molecule type" value="Genomic_DNA"/>
</dbReference>
<dbReference type="GO" id="GO:0003724">
    <property type="term" value="F:RNA helicase activity"/>
    <property type="evidence" value="ECO:0007669"/>
    <property type="project" value="UniProtKB-EC"/>
</dbReference>
<comment type="caution">
    <text evidence="11">The sequence shown here is derived from an EMBL/GenBank/DDBJ whole genome shotgun (WGS) entry which is preliminary data.</text>
</comment>
<evidence type="ECO:0000256" key="6">
    <source>
        <dbReference type="RuleBase" id="RU000492"/>
    </source>
</evidence>
<proteinExistence type="inferred from homology"/>
<organism evidence="11 12">
    <name type="scientific">Wickerhamomyces pijperi</name>
    <name type="common">Yeast</name>
    <name type="synonym">Pichia pijperi</name>
    <dbReference type="NCBI Taxonomy" id="599730"/>
    <lineage>
        <taxon>Eukaryota</taxon>
        <taxon>Fungi</taxon>
        <taxon>Dikarya</taxon>
        <taxon>Ascomycota</taxon>
        <taxon>Saccharomycotina</taxon>
        <taxon>Saccharomycetes</taxon>
        <taxon>Phaffomycetales</taxon>
        <taxon>Wickerhamomycetaceae</taxon>
        <taxon>Wickerhamomyces</taxon>
    </lineage>
</organism>
<dbReference type="InterPro" id="IPR001650">
    <property type="entry name" value="Helicase_C-like"/>
</dbReference>
<evidence type="ECO:0000256" key="3">
    <source>
        <dbReference type="ARBA" id="ARBA00022806"/>
    </source>
</evidence>
<name>A0A9P8QE53_WICPI</name>
<evidence type="ECO:0000259" key="10">
    <source>
        <dbReference type="PROSITE" id="PS51194"/>
    </source>
</evidence>
<dbReference type="SUPFAM" id="SSF52540">
    <property type="entry name" value="P-loop containing nucleoside triphosphate hydrolases"/>
    <property type="match status" value="1"/>
</dbReference>
<dbReference type="Pfam" id="PF00270">
    <property type="entry name" value="DEAD"/>
    <property type="match status" value="1"/>
</dbReference>
<dbReference type="InterPro" id="IPR027417">
    <property type="entry name" value="P-loop_NTPase"/>
</dbReference>
<dbReference type="PROSITE" id="PS51192">
    <property type="entry name" value="HELICASE_ATP_BIND_1"/>
    <property type="match status" value="1"/>
</dbReference>
<dbReference type="CDD" id="cd17956">
    <property type="entry name" value="DEADc_DDX51"/>
    <property type="match status" value="1"/>
</dbReference>
<feature type="compositionally biased region" description="Acidic residues" evidence="8">
    <location>
        <begin position="176"/>
        <end position="186"/>
    </location>
</feature>
<comment type="domain">
    <text evidence="7">The Q motif is unique to and characteristic of the DEAD box family of RNA helicases and controls ATP binding and hydrolysis.</text>
</comment>
<dbReference type="InterPro" id="IPR000629">
    <property type="entry name" value="RNA-helicase_DEAD-box_CS"/>
</dbReference>
<keyword evidence="4 6" id="KW-0067">ATP-binding</keyword>
<feature type="domain" description="Helicase ATP-binding" evidence="9">
    <location>
        <begin position="273"/>
        <end position="462"/>
    </location>
</feature>
<keyword evidence="12" id="KW-1185">Reference proteome</keyword>
<dbReference type="SMART" id="SM00487">
    <property type="entry name" value="DEXDc"/>
    <property type="match status" value="1"/>
</dbReference>
<evidence type="ECO:0000256" key="7">
    <source>
        <dbReference type="RuleBase" id="RU365068"/>
    </source>
</evidence>
<evidence type="ECO:0000256" key="8">
    <source>
        <dbReference type="SAM" id="MobiDB-lite"/>
    </source>
</evidence>
<dbReference type="OrthoDB" id="3370at2759"/>
<sequence>MFAARFDPNALIVEETPSDVEEQFSSNETNNKKRKLESDGESSSSEDDSESDSDSDSDGESESESDSENAAKSNQETEIPSGEAEIESSSESESEDDSESESEAQSEENEDVPMEEDTEEAEQFLDSDIEMADSAEVVNPSENEEPIIQEHESKYSSIISRFNKSLIKSSKLPQDQDSDSESEPENFQDLKPLPQPALPRDQRLSRTYTNNNLSWLTTTPYYIKPDELKPFSQFPLLSTKIQENLAKVMNFDNAFATQIQTLDILLPEISNTLNPVRFKGDLLVNASTGSGKTLAYSIPIIQSLQNRVVPKLACVIIVPTKPLINQVYKTLTMLSRGISLNIVTLGTKEISLREESKKLKSHVPDIIVSTPGRFVDHLNLESISLKHLQWCVIDEADRLLNQSFQDWSNTLITKLNEVFDKSQNNNISQNFKLNFIKMIFSATLTTDPGKLTNLKFNKPRLIIVNDEEQLLKSEKQHIFTLPTQLSEHILKFSSASSSVKPLLLLNLIKNKLIDGSSGNVLIFTNSNEATIRLSRLLSIIISKLKLQITVSNINSTLSKAQISKTLQSFIEGSINVVISTDLMARGMDIATIKHVVNYDLPNSSREYVHRVGRTARANQSGYAYNFLIGKGEEKFFKTFEMDIGRNENVINDLELDSDVTKSWTAAYEESLKQLEQEVHKSH</sequence>
<keyword evidence="3 6" id="KW-0347">Helicase</keyword>
<feature type="compositionally biased region" description="Acidic residues" evidence="8">
    <location>
        <begin position="84"/>
        <end position="133"/>
    </location>
</feature>
<keyword evidence="5 7" id="KW-0694">RNA-binding</keyword>
<accession>A0A9P8QE53</accession>
<evidence type="ECO:0000259" key="9">
    <source>
        <dbReference type="PROSITE" id="PS51192"/>
    </source>
</evidence>
<dbReference type="PROSITE" id="PS51194">
    <property type="entry name" value="HELICASE_CTER"/>
    <property type="match status" value="1"/>
</dbReference>
<feature type="region of interest" description="Disordered" evidence="8">
    <location>
        <begin position="1"/>
        <end position="152"/>
    </location>
</feature>
<dbReference type="Gene3D" id="3.40.50.300">
    <property type="entry name" value="P-loop containing nucleotide triphosphate hydrolases"/>
    <property type="match status" value="2"/>
</dbReference>
<evidence type="ECO:0000256" key="2">
    <source>
        <dbReference type="ARBA" id="ARBA00022801"/>
    </source>
</evidence>
<keyword evidence="1 6" id="KW-0547">Nucleotide-binding</keyword>
<evidence type="ECO:0000313" key="12">
    <source>
        <dbReference type="Proteomes" id="UP000774326"/>
    </source>
</evidence>
<evidence type="ECO:0000256" key="4">
    <source>
        <dbReference type="ARBA" id="ARBA00022840"/>
    </source>
</evidence>
<dbReference type="GO" id="GO:0070013">
    <property type="term" value="C:intracellular organelle lumen"/>
    <property type="evidence" value="ECO:0007669"/>
    <property type="project" value="UniProtKB-ARBA"/>
</dbReference>
<dbReference type="Pfam" id="PF00271">
    <property type="entry name" value="Helicase_C"/>
    <property type="match status" value="1"/>
</dbReference>
<comment type="catalytic activity">
    <reaction evidence="7">
        <text>ATP + H2O = ADP + phosphate + H(+)</text>
        <dbReference type="Rhea" id="RHEA:13065"/>
        <dbReference type="ChEBI" id="CHEBI:15377"/>
        <dbReference type="ChEBI" id="CHEBI:15378"/>
        <dbReference type="ChEBI" id="CHEBI:30616"/>
        <dbReference type="ChEBI" id="CHEBI:43474"/>
        <dbReference type="ChEBI" id="CHEBI:456216"/>
        <dbReference type="EC" id="3.6.4.13"/>
    </reaction>
</comment>
<keyword evidence="2 6" id="KW-0378">Hydrolase</keyword>
<dbReference type="InterPro" id="IPR014001">
    <property type="entry name" value="Helicase_ATP-bd"/>
</dbReference>
<reference evidence="11" key="2">
    <citation type="submission" date="2021-01" db="EMBL/GenBank/DDBJ databases">
        <authorList>
            <person name="Schikora-Tamarit M.A."/>
        </authorList>
    </citation>
    <scope>NUCLEOTIDE SEQUENCE</scope>
    <source>
        <strain evidence="11">CBS2887</strain>
    </source>
</reference>
<comment type="function">
    <text evidence="7">RNA helicase.</text>
</comment>
<gene>
    <name evidence="11" type="ORF">WICPIJ_001197</name>
</gene>
<dbReference type="EC" id="3.6.4.13" evidence="7"/>
<dbReference type="PROSITE" id="PS00039">
    <property type="entry name" value="DEAD_ATP_HELICASE"/>
    <property type="match status" value="1"/>
</dbReference>
<dbReference type="PANTHER" id="PTHR24031">
    <property type="entry name" value="RNA HELICASE"/>
    <property type="match status" value="1"/>
</dbReference>
<evidence type="ECO:0000256" key="1">
    <source>
        <dbReference type="ARBA" id="ARBA00022741"/>
    </source>
</evidence>
<feature type="compositionally biased region" description="Acidic residues" evidence="8">
    <location>
        <begin position="44"/>
        <end position="67"/>
    </location>
</feature>
<evidence type="ECO:0000313" key="11">
    <source>
        <dbReference type="EMBL" id="KAH3687822.1"/>
    </source>
</evidence>